<feature type="domain" description="HotDog ACOT-type" evidence="4">
    <location>
        <begin position="8"/>
        <end position="119"/>
    </location>
</feature>
<evidence type="ECO:0000313" key="6">
    <source>
        <dbReference type="Proteomes" id="UP000464314"/>
    </source>
</evidence>
<evidence type="ECO:0000256" key="1">
    <source>
        <dbReference type="ARBA" id="ARBA00010458"/>
    </source>
</evidence>
<dbReference type="RefSeq" id="WP_161840434.1">
    <property type="nucleotide sequence ID" value="NZ_CP048000.1"/>
</dbReference>
<keyword evidence="2 3" id="KW-0378">Hydrolase</keyword>
<reference evidence="5 6" key="1">
    <citation type="submission" date="2020-01" db="EMBL/GenBank/DDBJ databases">
        <title>Genome analysis of Anaerocolumna sp. CBA3638.</title>
        <authorList>
            <person name="Kim J."/>
            <person name="Roh S.W."/>
        </authorList>
    </citation>
    <scope>NUCLEOTIDE SEQUENCE [LARGE SCALE GENOMIC DNA]</scope>
    <source>
        <strain evidence="5 6">CBA3638</strain>
    </source>
</reference>
<dbReference type="GO" id="GO:0005737">
    <property type="term" value="C:cytoplasm"/>
    <property type="evidence" value="ECO:0007669"/>
    <property type="project" value="TreeGrafter"/>
</dbReference>
<gene>
    <name evidence="5" type="ORF">Ana3638_04075</name>
</gene>
<dbReference type="Pfam" id="PF03061">
    <property type="entry name" value="4HBT"/>
    <property type="match status" value="1"/>
</dbReference>
<dbReference type="CDD" id="cd03442">
    <property type="entry name" value="BFIT_BACH"/>
    <property type="match status" value="1"/>
</dbReference>
<keyword evidence="6" id="KW-1185">Reference proteome</keyword>
<dbReference type="KEGG" id="anr:Ana3638_04075"/>
<dbReference type="GO" id="GO:0006637">
    <property type="term" value="P:acyl-CoA metabolic process"/>
    <property type="evidence" value="ECO:0007669"/>
    <property type="project" value="TreeGrafter"/>
</dbReference>
<proteinExistence type="inferred from homology"/>
<dbReference type="PANTHER" id="PTHR11049">
    <property type="entry name" value="ACYL COENZYME A THIOESTER HYDROLASE"/>
    <property type="match status" value="1"/>
</dbReference>
<protein>
    <submittedName>
        <fullName evidence="5">Acyl-CoA thioesterase</fullName>
    </submittedName>
</protein>
<evidence type="ECO:0000259" key="4">
    <source>
        <dbReference type="PROSITE" id="PS51770"/>
    </source>
</evidence>
<name>A0A6P1TRR1_9FIRM</name>
<dbReference type="EMBL" id="CP048000">
    <property type="protein sequence ID" value="QHQ63624.1"/>
    <property type="molecule type" value="Genomic_DNA"/>
</dbReference>
<dbReference type="InterPro" id="IPR006683">
    <property type="entry name" value="Thioestr_dom"/>
</dbReference>
<dbReference type="Gene3D" id="3.10.129.10">
    <property type="entry name" value="Hotdog Thioesterase"/>
    <property type="match status" value="1"/>
</dbReference>
<evidence type="ECO:0000313" key="5">
    <source>
        <dbReference type="EMBL" id="QHQ63624.1"/>
    </source>
</evidence>
<dbReference type="SUPFAM" id="SSF54637">
    <property type="entry name" value="Thioesterase/thiol ester dehydrase-isomerase"/>
    <property type="match status" value="1"/>
</dbReference>
<comment type="similarity">
    <text evidence="1">Belongs to the acyl coenzyme A hydrolase family.</text>
</comment>
<dbReference type="InterPro" id="IPR033120">
    <property type="entry name" value="HOTDOG_ACOT"/>
</dbReference>
<dbReference type="Proteomes" id="UP000464314">
    <property type="component" value="Chromosome"/>
</dbReference>
<dbReference type="InterPro" id="IPR040170">
    <property type="entry name" value="Cytosol_ACT"/>
</dbReference>
<evidence type="ECO:0000256" key="3">
    <source>
        <dbReference type="PROSITE-ProRule" id="PRU01106"/>
    </source>
</evidence>
<dbReference type="GO" id="GO:0052816">
    <property type="term" value="F:long-chain fatty acyl-CoA hydrolase activity"/>
    <property type="evidence" value="ECO:0007669"/>
    <property type="project" value="TreeGrafter"/>
</dbReference>
<sequence length="157" mass="17949">MEKIKRVEDSLTEQIQLLMPQHINGTGRLFGGKLLEWIDIVGGVTARRHSECDVITAAIDNLQFKEGAYQNDTLVLIGRVTYVGNSSMEVRVDTYVEELSGIRRPINRAYMVFVALDKEGKPTRVPRLSVETENQRGEWEGALKRNELRKIRRTEGY</sequence>
<accession>A0A6P1TRR1</accession>
<dbReference type="AlphaFoldDB" id="A0A6P1TRR1"/>
<dbReference type="InterPro" id="IPR029069">
    <property type="entry name" value="HotDog_dom_sf"/>
</dbReference>
<dbReference type="PROSITE" id="PS51770">
    <property type="entry name" value="HOTDOG_ACOT"/>
    <property type="match status" value="1"/>
</dbReference>
<organism evidence="5 6">
    <name type="scientific">Anaerocolumna sedimenticola</name>
    <dbReference type="NCBI Taxonomy" id="2696063"/>
    <lineage>
        <taxon>Bacteria</taxon>
        <taxon>Bacillati</taxon>
        <taxon>Bacillota</taxon>
        <taxon>Clostridia</taxon>
        <taxon>Lachnospirales</taxon>
        <taxon>Lachnospiraceae</taxon>
        <taxon>Anaerocolumna</taxon>
    </lineage>
</organism>
<evidence type="ECO:0000256" key="2">
    <source>
        <dbReference type="ARBA" id="ARBA00022801"/>
    </source>
</evidence>